<dbReference type="EMBL" id="MT792736">
    <property type="protein sequence ID" value="QNN30779.1"/>
    <property type="molecule type" value="Genomic_DNA"/>
</dbReference>
<accession>A0A0N9E6R3</accession>
<evidence type="ECO:0000313" key="5">
    <source>
        <dbReference type="Proteomes" id="UP000516061"/>
    </source>
</evidence>
<evidence type="ECO:0000313" key="4">
    <source>
        <dbReference type="Proteomes" id="UP000138880"/>
    </source>
</evidence>
<proteinExistence type="predicted"/>
<evidence type="ECO:0000313" key="3">
    <source>
        <dbReference type="EMBL" id="QNN30779.1"/>
    </source>
</evidence>
<reference evidence="3 5" key="2">
    <citation type="submission" date="2020-07" db="EMBL/GenBank/DDBJ databases">
        <authorList>
            <person name="Huang X."/>
        </authorList>
    </citation>
    <scope>NUCLEOTIDE SEQUENCE [LARGE SCALE GENOMIC DNA]</scope>
    <source>
        <strain evidence="3">HF-AH-2020</strain>
    </source>
</reference>
<keyword evidence="1" id="KW-0175">Coiled coil</keyword>
<organism evidence="2 4">
    <name type="scientific">Duck adenovirus 2</name>
    <dbReference type="NCBI Taxonomy" id="1520006"/>
    <lineage>
        <taxon>Viruses</taxon>
        <taxon>Varidnaviria</taxon>
        <taxon>Bamfordvirae</taxon>
        <taxon>Preplasmiviricota</taxon>
        <taxon>Polisuviricotina</taxon>
        <taxon>Pharingeaviricetes</taxon>
        <taxon>Rowavirales</taxon>
        <taxon>Adenoviridae</taxon>
        <taxon>Aviadenovirus</taxon>
        <taxon>Aviadenovirus anatis</taxon>
        <taxon>Duck aviadenovirus B</taxon>
    </lineage>
</organism>
<reference evidence="2 4" key="1">
    <citation type="submission" date="2015-04" db="EMBL/GenBank/DDBJ databases">
        <title>Emerging duck adenovirus 2 in Guangdong,China,2014.</title>
        <authorList>
            <person name="Zhang X."/>
            <person name="Zhou Z."/>
            <person name="Xie Q."/>
        </authorList>
    </citation>
    <scope>NUCLEOTIDE SEQUENCE [LARGE SCALE GENOMIC DNA]</scope>
    <source>
        <strain evidence="2">CH-GD-12-2014</strain>
    </source>
</reference>
<feature type="coiled-coil region" evidence="1">
    <location>
        <begin position="34"/>
        <end position="61"/>
    </location>
</feature>
<dbReference type="Proteomes" id="UP000138880">
    <property type="component" value="Segment"/>
</dbReference>
<dbReference type="Proteomes" id="UP000516061">
    <property type="component" value="Segment"/>
</dbReference>
<name>A0A0N9E6R3_9ADEN</name>
<evidence type="ECO:0000256" key="1">
    <source>
        <dbReference type="SAM" id="Coils"/>
    </source>
</evidence>
<sequence length="225" mass="26268">MAEGGQDPNQPDPMRELERIEEELMRIDDERIMNNRALADIRALVDEIENEMQQNENQEGEDDDLLNYDVLQLMSFENHHIIVSSCPCHNWYMRDFCMSIFSNLESPIFHTVWSSLADDPDLYGCYFISSNMAAMFSRMDPVFMDRRVGHSHGVIINVSELTRYTFLSAVCAIADMGAMPCEYIRFMSLMDINQLLLSCPRWMFELMQIFTKYYSERMSEIGNSN</sequence>
<evidence type="ECO:0000313" key="2">
    <source>
        <dbReference type="EMBL" id="ALF39452.1"/>
    </source>
</evidence>
<protein>
    <submittedName>
        <fullName evidence="2">ORF22</fullName>
    </submittedName>
</protein>
<dbReference type="EMBL" id="KR135164">
    <property type="protein sequence ID" value="ALF39452.1"/>
    <property type="molecule type" value="Genomic_DNA"/>
</dbReference>